<name>A0ABV8S853_9BACL</name>
<dbReference type="Proteomes" id="UP001595755">
    <property type="component" value="Unassembled WGS sequence"/>
</dbReference>
<comment type="caution">
    <text evidence="1">The sequence shown here is derived from an EMBL/GenBank/DDBJ whole genome shotgun (WGS) entry which is preliminary data.</text>
</comment>
<dbReference type="RefSeq" id="WP_204603773.1">
    <property type="nucleotide sequence ID" value="NZ_JBHSED010000015.1"/>
</dbReference>
<dbReference type="EMBL" id="JBHSED010000015">
    <property type="protein sequence ID" value="MFC4303761.1"/>
    <property type="molecule type" value="Genomic_DNA"/>
</dbReference>
<evidence type="ECO:0000313" key="2">
    <source>
        <dbReference type="Proteomes" id="UP001595755"/>
    </source>
</evidence>
<accession>A0ABV8S853</accession>
<proteinExistence type="predicted"/>
<organism evidence="1 2">
    <name type="scientific">Cohnella boryungensis</name>
    <dbReference type="NCBI Taxonomy" id="768479"/>
    <lineage>
        <taxon>Bacteria</taxon>
        <taxon>Bacillati</taxon>
        <taxon>Bacillota</taxon>
        <taxon>Bacilli</taxon>
        <taxon>Bacillales</taxon>
        <taxon>Paenibacillaceae</taxon>
        <taxon>Cohnella</taxon>
    </lineage>
</organism>
<keyword evidence="2" id="KW-1185">Reference proteome</keyword>
<reference evidence="2" key="1">
    <citation type="journal article" date="2019" name="Int. J. Syst. Evol. Microbiol.">
        <title>The Global Catalogue of Microorganisms (GCM) 10K type strain sequencing project: providing services to taxonomists for standard genome sequencing and annotation.</title>
        <authorList>
            <consortium name="The Broad Institute Genomics Platform"/>
            <consortium name="The Broad Institute Genome Sequencing Center for Infectious Disease"/>
            <person name="Wu L."/>
            <person name="Ma J."/>
        </authorList>
    </citation>
    <scope>NUCLEOTIDE SEQUENCE [LARGE SCALE GENOMIC DNA]</scope>
    <source>
        <strain evidence="2">CGMCC 4.1641</strain>
    </source>
</reference>
<protein>
    <recommendedName>
        <fullName evidence="3">Polymer-forming cytoskeletal protein</fullName>
    </recommendedName>
</protein>
<evidence type="ECO:0000313" key="1">
    <source>
        <dbReference type="EMBL" id="MFC4303761.1"/>
    </source>
</evidence>
<evidence type="ECO:0008006" key="3">
    <source>
        <dbReference type="Google" id="ProtNLM"/>
    </source>
</evidence>
<sequence length="228" mass="24357">MENAMKPDLIINGMSAAGGGTYGKVRIDGAGTVEGDISSDTFDSNGMTKIRGSLLTDELDGDGILTVEGNLAAGNSLMDGNMKIRGSLKADSFAVNGVLSVKGDCEIESFRMEGAFDVKGLLNAGTADIKLHGKGNVREIGVESIQVRRKSKSPWGKLLNWMLPRFSSELHAKVIEGDDIDLEYTEADVVRGNRIVIGRGCKIELVEYRTELKAHPSAIIGKEVRTGG</sequence>
<gene>
    <name evidence="1" type="ORF">ACFO1S_09935</name>
</gene>